<dbReference type="InterPro" id="IPR000990">
    <property type="entry name" value="Innexin"/>
</dbReference>
<evidence type="ECO:0000256" key="3">
    <source>
        <dbReference type="ARBA" id="ARBA00022448"/>
    </source>
</evidence>
<keyword evidence="6" id="KW-0303">Gap junction</keyword>
<evidence type="ECO:0000256" key="2">
    <source>
        <dbReference type="ARBA" id="ARBA00004651"/>
    </source>
</evidence>
<dbReference type="PANTHER" id="PTHR11893">
    <property type="entry name" value="INNEXIN"/>
    <property type="match status" value="1"/>
</dbReference>
<dbReference type="InterPro" id="IPR043502">
    <property type="entry name" value="DNA/RNA_pol_sf"/>
</dbReference>
<dbReference type="PRINTS" id="PR01262">
    <property type="entry name" value="INNEXIN"/>
</dbReference>
<feature type="domain" description="Reverse transcriptase" evidence="13">
    <location>
        <begin position="1"/>
        <end position="86"/>
    </location>
</feature>
<feature type="transmembrane region" description="Helical" evidence="12">
    <location>
        <begin position="621"/>
        <end position="650"/>
    </location>
</feature>
<dbReference type="PROSITE" id="PS50878">
    <property type="entry name" value="RT_POL"/>
    <property type="match status" value="1"/>
</dbReference>
<dbReference type="Pfam" id="PF00078">
    <property type="entry name" value="RVT_1"/>
    <property type="match status" value="1"/>
</dbReference>
<dbReference type="Proteomes" id="UP001148838">
    <property type="component" value="Unassembled WGS sequence"/>
</dbReference>
<dbReference type="Pfam" id="PF00876">
    <property type="entry name" value="Innexin"/>
    <property type="match status" value="1"/>
</dbReference>
<evidence type="ECO:0000313" key="14">
    <source>
        <dbReference type="EMBL" id="KAJ4440296.1"/>
    </source>
</evidence>
<comment type="subcellular location">
    <subcellularLocation>
        <location evidence="1">Cell junction</location>
        <location evidence="1">Gap junction</location>
    </subcellularLocation>
    <subcellularLocation>
        <location evidence="2 12">Cell membrane</location>
        <topology evidence="2 12">Multi-pass membrane protein</topology>
    </subcellularLocation>
</comment>
<proteinExistence type="inferred from homology"/>
<evidence type="ECO:0000256" key="12">
    <source>
        <dbReference type="RuleBase" id="RU010713"/>
    </source>
</evidence>
<comment type="function">
    <text evidence="12">Structural component of the gap junctions.</text>
</comment>
<feature type="transmembrane region" description="Helical" evidence="12">
    <location>
        <begin position="317"/>
        <end position="339"/>
    </location>
</feature>
<evidence type="ECO:0000256" key="10">
    <source>
        <dbReference type="ARBA" id="ARBA00023136"/>
    </source>
</evidence>
<name>A0ABQ8T2T1_PERAM</name>
<evidence type="ECO:0000256" key="1">
    <source>
        <dbReference type="ARBA" id="ARBA00004610"/>
    </source>
</evidence>
<evidence type="ECO:0000259" key="13">
    <source>
        <dbReference type="PROSITE" id="PS50878"/>
    </source>
</evidence>
<sequence length="712" mass="82720">MFIFHLHQLLVYADDVNILGENLQTIRENAEILVEASKAIGLEVNPEKTKYMIMSRHQNIVRNGTIKIGDLSFEEMEKLKYLGATVTNINDTREEIKRRINMGNACYYSVEKLLSSSLLSKNLKVRIYKTVILPAVLYGCETWTLTLREEQRLRMFENKVLRKIFEAKRVEVTGEWRKLHNGELHALYSSPDIIRNMKSRRLRWARHVASMGEFRNAYRVLVGRPEGKRPLGRPRRRWEDNIKMDLREVGYDGRNWINLAQDRDQWRAYVRAAMNLRAEKLAVVKMSVLEQLSATSSFIKLKSIADKEVIDNLVFRFHYRATAIILIASCILCTANTLIGRSTRRLRKEFFIEIPKDKMLSRECFAKRKCSFLIRRSHRRSPVGLPVDPELRSGTGKPIDCIGDKAFESNANVPNSYCWISATFTIPAHRHQKYGVGTKILFPGVGPTTPEDNAEYHSYYQWVPFALIFQAILFYAPHWLWKNYEDGRIRKITDGLRGATTVTTEERKEKQTKLVQYILETMHLNNIYAYCYILCEALNFINAIGNIYFIDKFLGNVFLTYGTKVIDYAGLDQENRTDPMIEIFPRVTKCTFNMYGPTGTVQTHDLLCILPLNILNEKIYIFMWFWLIFLAVMSGLALIYSLAITFSPIIRKLILESRFKYKVPGAIHAIVSRTKHGDFFFLHLLGRNLCTMTFHEILNDFSSELGDYKHIL</sequence>
<dbReference type="EMBL" id="JAJSOF020000017">
    <property type="protein sequence ID" value="KAJ4440296.1"/>
    <property type="molecule type" value="Genomic_DNA"/>
</dbReference>
<dbReference type="PROSITE" id="PS51013">
    <property type="entry name" value="PANNEXIN"/>
    <property type="match status" value="1"/>
</dbReference>
<keyword evidence="5 12" id="KW-0812">Transmembrane</keyword>
<dbReference type="SUPFAM" id="SSF56672">
    <property type="entry name" value="DNA/RNA polymerases"/>
    <property type="match status" value="1"/>
</dbReference>
<evidence type="ECO:0000313" key="15">
    <source>
        <dbReference type="Proteomes" id="UP001148838"/>
    </source>
</evidence>
<evidence type="ECO:0000256" key="9">
    <source>
        <dbReference type="ARBA" id="ARBA00023065"/>
    </source>
</evidence>
<keyword evidence="15" id="KW-1185">Reference proteome</keyword>
<comment type="caution">
    <text evidence="12">Lacks conserved residue(s) required for the propagation of feature annotation.</text>
</comment>
<evidence type="ECO:0000256" key="7">
    <source>
        <dbReference type="ARBA" id="ARBA00022949"/>
    </source>
</evidence>
<keyword evidence="4" id="KW-1003">Cell membrane</keyword>
<keyword evidence="7" id="KW-0965">Cell junction</keyword>
<protein>
    <recommendedName>
        <fullName evidence="12">Innexin</fullName>
    </recommendedName>
</protein>
<gene>
    <name evidence="12" type="primary">inx</name>
    <name evidence="14" type="ORF">ANN_08435</name>
</gene>
<comment type="caution">
    <text evidence="14">The sequence shown here is derived from an EMBL/GenBank/DDBJ whole genome shotgun (WGS) entry which is preliminary data.</text>
</comment>
<dbReference type="InterPro" id="IPR000477">
    <property type="entry name" value="RT_dom"/>
</dbReference>
<evidence type="ECO:0000256" key="8">
    <source>
        <dbReference type="ARBA" id="ARBA00022989"/>
    </source>
</evidence>
<evidence type="ECO:0000256" key="5">
    <source>
        <dbReference type="ARBA" id="ARBA00022692"/>
    </source>
</evidence>
<dbReference type="PANTHER" id="PTHR11893:SF37">
    <property type="entry name" value="INNEXIN INX3"/>
    <property type="match status" value="1"/>
</dbReference>
<accession>A0ABQ8T2T1</accession>
<comment type="similarity">
    <text evidence="12">Belongs to the pannexin family.</text>
</comment>
<keyword evidence="8 12" id="KW-1133">Transmembrane helix</keyword>
<evidence type="ECO:0000256" key="6">
    <source>
        <dbReference type="ARBA" id="ARBA00022868"/>
    </source>
</evidence>
<keyword evidence="3 12" id="KW-0813">Transport</keyword>
<keyword evidence="9 12" id="KW-0406">Ion transport</keyword>
<organism evidence="14 15">
    <name type="scientific">Periplaneta americana</name>
    <name type="common">American cockroach</name>
    <name type="synonym">Blatta americana</name>
    <dbReference type="NCBI Taxonomy" id="6978"/>
    <lineage>
        <taxon>Eukaryota</taxon>
        <taxon>Metazoa</taxon>
        <taxon>Ecdysozoa</taxon>
        <taxon>Arthropoda</taxon>
        <taxon>Hexapoda</taxon>
        <taxon>Insecta</taxon>
        <taxon>Pterygota</taxon>
        <taxon>Neoptera</taxon>
        <taxon>Polyneoptera</taxon>
        <taxon>Dictyoptera</taxon>
        <taxon>Blattodea</taxon>
        <taxon>Blattoidea</taxon>
        <taxon>Blattidae</taxon>
        <taxon>Blattinae</taxon>
        <taxon>Periplaneta</taxon>
    </lineage>
</organism>
<feature type="transmembrane region" description="Helical" evidence="12">
    <location>
        <begin position="527"/>
        <end position="550"/>
    </location>
</feature>
<evidence type="ECO:0000256" key="4">
    <source>
        <dbReference type="ARBA" id="ARBA00022475"/>
    </source>
</evidence>
<keyword evidence="10 12" id="KW-0472">Membrane</keyword>
<reference evidence="14 15" key="1">
    <citation type="journal article" date="2022" name="Allergy">
        <title>Genome assembly and annotation of Periplaneta americana reveal a comprehensive cockroach allergen profile.</title>
        <authorList>
            <person name="Wang L."/>
            <person name="Xiong Q."/>
            <person name="Saelim N."/>
            <person name="Wang L."/>
            <person name="Nong W."/>
            <person name="Wan A.T."/>
            <person name="Shi M."/>
            <person name="Liu X."/>
            <person name="Cao Q."/>
            <person name="Hui J.H.L."/>
            <person name="Sookrung N."/>
            <person name="Leung T.F."/>
            <person name="Tungtrongchitr A."/>
            <person name="Tsui S.K.W."/>
        </authorList>
    </citation>
    <scope>NUCLEOTIDE SEQUENCE [LARGE SCALE GENOMIC DNA]</scope>
    <source>
        <strain evidence="14">PWHHKU_190912</strain>
    </source>
</reference>
<evidence type="ECO:0000256" key="11">
    <source>
        <dbReference type="ARBA" id="ARBA00023303"/>
    </source>
</evidence>
<keyword evidence="11 12" id="KW-0407">Ion channel</keyword>